<evidence type="ECO:0000259" key="3">
    <source>
        <dbReference type="PROSITE" id="PS51000"/>
    </source>
</evidence>
<feature type="domain" description="HTH deoR-type" evidence="3">
    <location>
        <begin position="2"/>
        <end position="57"/>
    </location>
</feature>
<dbReference type="OrthoDB" id="9815009at2"/>
<accession>A0A4R1QJQ4</accession>
<name>A0A4R1QJQ4_9FIRM</name>
<dbReference type="InterPro" id="IPR057727">
    <property type="entry name" value="WCX_dom"/>
</dbReference>
<gene>
    <name evidence="4" type="ORF">EDD77_14112</name>
</gene>
<dbReference type="InterPro" id="IPR036390">
    <property type="entry name" value="WH_DNA-bd_sf"/>
</dbReference>
<evidence type="ECO:0000313" key="5">
    <source>
        <dbReference type="Proteomes" id="UP000295184"/>
    </source>
</evidence>
<dbReference type="InterPro" id="IPR001034">
    <property type="entry name" value="DeoR_HTH"/>
</dbReference>
<protein>
    <submittedName>
        <fullName evidence="4">Putative DNA-binding transcriptional regulator YafY</fullName>
    </submittedName>
</protein>
<dbReference type="InterPro" id="IPR051534">
    <property type="entry name" value="CBASS_pafABC_assoc_protein"/>
</dbReference>
<dbReference type="PIRSF" id="PIRSF016838">
    <property type="entry name" value="PafC"/>
    <property type="match status" value="1"/>
</dbReference>
<evidence type="ECO:0000256" key="1">
    <source>
        <dbReference type="ARBA" id="ARBA00023015"/>
    </source>
</evidence>
<comment type="caution">
    <text evidence="4">The sequence shown here is derived from an EMBL/GenBank/DDBJ whole genome shotgun (WGS) entry which is preliminary data.</text>
</comment>
<dbReference type="STRING" id="1650663.GCA_001486665_02176"/>
<dbReference type="PANTHER" id="PTHR34580">
    <property type="match status" value="1"/>
</dbReference>
<dbReference type="Pfam" id="PF13280">
    <property type="entry name" value="WYL"/>
    <property type="match status" value="1"/>
</dbReference>
<dbReference type="GO" id="GO:0003677">
    <property type="term" value="F:DNA binding"/>
    <property type="evidence" value="ECO:0007669"/>
    <property type="project" value="UniProtKB-KW"/>
</dbReference>
<keyword evidence="2" id="KW-0804">Transcription</keyword>
<dbReference type="PROSITE" id="PS51000">
    <property type="entry name" value="HTH_DEOR_2"/>
    <property type="match status" value="1"/>
</dbReference>
<organism evidence="4 5">
    <name type="scientific">Allofournierella massiliensis</name>
    <dbReference type="NCBI Taxonomy" id="1650663"/>
    <lineage>
        <taxon>Bacteria</taxon>
        <taxon>Bacillati</taxon>
        <taxon>Bacillota</taxon>
        <taxon>Clostridia</taxon>
        <taxon>Eubacteriales</taxon>
        <taxon>Oscillospiraceae</taxon>
        <taxon>Allofournierella</taxon>
    </lineage>
</organism>
<sequence>MKMERMIGILSILLQQERVTAPELARRFEVSRRTIQRDIDALCRAGIPLVTTQGAGGGISIMEGYRVDRTLLTTPEMQAILAGLRSLDSVSGNRQYARLMEKLSAGAGELLPGGACMLIDLSSWYKSSLAPKIECIQAAIAQGQTIRFMYFSPKGKSTRTIEPYYLIFHWSAWYVWGWCLTRQDFRLFKLGRMTDLATGEPFVPRPAPRPDLRAERIFPPRYPVTVVFQPEHQWRLVEEYGADSFTQQPDGLLRFEGFFPDEASALSWILTFGDGAELLEPPQLREKLAQLGRRLQQKYERRN</sequence>
<dbReference type="InterPro" id="IPR036388">
    <property type="entry name" value="WH-like_DNA-bd_sf"/>
</dbReference>
<dbReference type="RefSeq" id="WP_058965199.1">
    <property type="nucleotide sequence ID" value="NZ_CABKVM010000017.1"/>
</dbReference>
<dbReference type="PANTHER" id="PTHR34580:SF1">
    <property type="entry name" value="PROTEIN PAFC"/>
    <property type="match status" value="1"/>
</dbReference>
<dbReference type="InterPro" id="IPR028349">
    <property type="entry name" value="PafC-like"/>
</dbReference>
<proteinExistence type="predicted"/>
<dbReference type="InterPro" id="IPR026881">
    <property type="entry name" value="WYL_dom"/>
</dbReference>
<dbReference type="Pfam" id="PF25583">
    <property type="entry name" value="WCX"/>
    <property type="match status" value="1"/>
</dbReference>
<keyword evidence="4" id="KW-0238">DNA-binding</keyword>
<dbReference type="GeneID" id="97380967"/>
<reference evidence="4 5" key="1">
    <citation type="submission" date="2019-03" db="EMBL/GenBank/DDBJ databases">
        <title>Genomic Encyclopedia of Type Strains, Phase IV (KMG-IV): sequencing the most valuable type-strain genomes for metagenomic binning, comparative biology and taxonomic classification.</title>
        <authorList>
            <person name="Goeker M."/>
        </authorList>
    </citation>
    <scope>NUCLEOTIDE SEQUENCE [LARGE SCALE GENOMIC DNA]</scope>
    <source>
        <strain evidence="4 5">DSM 100451</strain>
    </source>
</reference>
<keyword evidence="1" id="KW-0805">Transcription regulation</keyword>
<dbReference type="InterPro" id="IPR013196">
    <property type="entry name" value="HTH_11"/>
</dbReference>
<dbReference type="EMBL" id="SLUM01000041">
    <property type="protein sequence ID" value="TCL52901.1"/>
    <property type="molecule type" value="Genomic_DNA"/>
</dbReference>
<dbReference type="PROSITE" id="PS52050">
    <property type="entry name" value="WYL"/>
    <property type="match status" value="1"/>
</dbReference>
<dbReference type="Pfam" id="PF08279">
    <property type="entry name" value="HTH_11"/>
    <property type="match status" value="1"/>
</dbReference>
<evidence type="ECO:0000313" key="4">
    <source>
        <dbReference type="EMBL" id="TCL52901.1"/>
    </source>
</evidence>
<dbReference type="Proteomes" id="UP000295184">
    <property type="component" value="Unassembled WGS sequence"/>
</dbReference>
<evidence type="ECO:0000256" key="2">
    <source>
        <dbReference type="ARBA" id="ARBA00023163"/>
    </source>
</evidence>
<dbReference type="AlphaFoldDB" id="A0A4R1QJQ4"/>
<dbReference type="SUPFAM" id="SSF46785">
    <property type="entry name" value="Winged helix' DNA-binding domain"/>
    <property type="match status" value="1"/>
</dbReference>
<dbReference type="GO" id="GO:0003700">
    <property type="term" value="F:DNA-binding transcription factor activity"/>
    <property type="evidence" value="ECO:0007669"/>
    <property type="project" value="InterPro"/>
</dbReference>
<dbReference type="Gene3D" id="1.10.10.10">
    <property type="entry name" value="Winged helix-like DNA-binding domain superfamily/Winged helix DNA-binding domain"/>
    <property type="match status" value="1"/>
</dbReference>